<dbReference type="Proteomes" id="UP000597617">
    <property type="component" value="Unassembled WGS sequence"/>
</dbReference>
<dbReference type="RefSeq" id="WP_196282870.1">
    <property type="nucleotide sequence ID" value="NZ_JADQDQ010000006.1"/>
</dbReference>
<organism evidence="2 3">
    <name type="scientific">Hymenobacter jeongseonensis</name>
    <dbReference type="NCBI Taxonomy" id="2791027"/>
    <lineage>
        <taxon>Bacteria</taxon>
        <taxon>Pseudomonadati</taxon>
        <taxon>Bacteroidota</taxon>
        <taxon>Cytophagia</taxon>
        <taxon>Cytophagales</taxon>
        <taxon>Hymenobacteraceae</taxon>
        <taxon>Hymenobacter</taxon>
    </lineage>
</organism>
<comment type="caution">
    <text evidence="2">The sequence shown here is derived from an EMBL/GenBank/DDBJ whole genome shotgun (WGS) entry which is preliminary data.</text>
</comment>
<keyword evidence="3" id="KW-1185">Reference proteome</keyword>
<gene>
    <name evidence="2" type="ORF">I2I05_13880</name>
</gene>
<feature type="compositionally biased region" description="Basic and acidic residues" evidence="1">
    <location>
        <begin position="34"/>
        <end position="50"/>
    </location>
</feature>
<accession>A0ABS0IJG9</accession>
<proteinExistence type="predicted"/>
<reference evidence="2 3" key="1">
    <citation type="submission" date="2020-11" db="EMBL/GenBank/DDBJ databases">
        <authorList>
            <person name="Kim M.K."/>
        </authorList>
    </citation>
    <scope>NUCLEOTIDE SEQUENCE [LARGE SCALE GENOMIC DNA]</scope>
    <source>
        <strain evidence="2 3">BT683</strain>
    </source>
</reference>
<feature type="region of interest" description="Disordered" evidence="1">
    <location>
        <begin position="1"/>
        <end position="50"/>
    </location>
</feature>
<evidence type="ECO:0000256" key="1">
    <source>
        <dbReference type="SAM" id="MobiDB-lite"/>
    </source>
</evidence>
<name>A0ABS0IJG9_9BACT</name>
<dbReference type="EMBL" id="JADQDQ010000006">
    <property type="protein sequence ID" value="MBF9238491.1"/>
    <property type="molecule type" value="Genomic_DNA"/>
</dbReference>
<feature type="compositionally biased region" description="Polar residues" evidence="1">
    <location>
        <begin position="1"/>
        <end position="10"/>
    </location>
</feature>
<protein>
    <submittedName>
        <fullName evidence="2">Uncharacterized protein</fullName>
    </submittedName>
</protein>
<evidence type="ECO:0000313" key="3">
    <source>
        <dbReference type="Proteomes" id="UP000597617"/>
    </source>
</evidence>
<evidence type="ECO:0000313" key="2">
    <source>
        <dbReference type="EMBL" id="MBF9238491.1"/>
    </source>
</evidence>
<sequence length="74" mass="8277">MNRSTKSASPSFYKRPYHGETPPSRFAARSSPRLGRDRNRPLPEEPSHLLDDTLTEAEGLARNPSLMSIYAGSF</sequence>